<evidence type="ECO:0000256" key="7">
    <source>
        <dbReference type="ARBA" id="ARBA00023242"/>
    </source>
</evidence>
<dbReference type="AlphaFoldDB" id="A0ABD2J4Z0"/>
<protein>
    <recommendedName>
        <fullName evidence="9">Protection of telomeres protein 1 ssDNA-binding domain-containing protein</fullName>
    </recommendedName>
</protein>
<dbReference type="InterPro" id="IPR012340">
    <property type="entry name" value="NA-bd_OB-fold"/>
</dbReference>
<evidence type="ECO:0000256" key="1">
    <source>
        <dbReference type="ARBA" id="ARBA00004123"/>
    </source>
</evidence>
<dbReference type="GO" id="GO:0000781">
    <property type="term" value="C:chromosome, telomeric region"/>
    <property type="evidence" value="ECO:0007669"/>
    <property type="project" value="UniProtKB-SubCell"/>
</dbReference>
<name>A0ABD2J4Z0_HETSC</name>
<feature type="region of interest" description="Disordered" evidence="8">
    <location>
        <begin position="414"/>
        <end position="441"/>
    </location>
</feature>
<evidence type="ECO:0000313" key="11">
    <source>
        <dbReference type="Proteomes" id="UP001620645"/>
    </source>
</evidence>
<proteinExistence type="inferred from homology"/>
<evidence type="ECO:0000256" key="8">
    <source>
        <dbReference type="SAM" id="MobiDB-lite"/>
    </source>
</evidence>
<evidence type="ECO:0000259" key="9">
    <source>
        <dbReference type="Pfam" id="PF16686"/>
    </source>
</evidence>
<evidence type="ECO:0000256" key="6">
    <source>
        <dbReference type="ARBA" id="ARBA00023125"/>
    </source>
</evidence>
<keyword evidence="4" id="KW-0158">Chromosome</keyword>
<evidence type="ECO:0000313" key="10">
    <source>
        <dbReference type="EMBL" id="KAL3085140.1"/>
    </source>
</evidence>
<keyword evidence="11" id="KW-1185">Reference proteome</keyword>
<evidence type="ECO:0000256" key="2">
    <source>
        <dbReference type="ARBA" id="ARBA00004574"/>
    </source>
</evidence>
<organism evidence="10 11">
    <name type="scientific">Heterodera schachtii</name>
    <name type="common">Sugarbeet cyst nematode worm</name>
    <name type="synonym">Tylenchus schachtii</name>
    <dbReference type="NCBI Taxonomy" id="97005"/>
    <lineage>
        <taxon>Eukaryota</taxon>
        <taxon>Metazoa</taxon>
        <taxon>Ecdysozoa</taxon>
        <taxon>Nematoda</taxon>
        <taxon>Chromadorea</taxon>
        <taxon>Rhabditida</taxon>
        <taxon>Tylenchina</taxon>
        <taxon>Tylenchomorpha</taxon>
        <taxon>Tylenchoidea</taxon>
        <taxon>Heteroderidae</taxon>
        <taxon>Heteroderinae</taxon>
        <taxon>Heterodera</taxon>
    </lineage>
</organism>
<dbReference type="Proteomes" id="UP001620645">
    <property type="component" value="Unassembled WGS sequence"/>
</dbReference>
<evidence type="ECO:0000256" key="3">
    <source>
        <dbReference type="ARBA" id="ARBA00008442"/>
    </source>
</evidence>
<dbReference type="Pfam" id="PF16686">
    <property type="entry name" value="POT1PC"/>
    <property type="match status" value="1"/>
</dbReference>
<dbReference type="GO" id="GO:0003677">
    <property type="term" value="F:DNA binding"/>
    <property type="evidence" value="ECO:0007669"/>
    <property type="project" value="UniProtKB-KW"/>
</dbReference>
<dbReference type="SUPFAM" id="SSF50249">
    <property type="entry name" value="Nucleic acid-binding proteins"/>
    <property type="match status" value="1"/>
</dbReference>
<comment type="subcellular location">
    <subcellularLocation>
        <location evidence="2">Chromosome</location>
        <location evidence="2">Telomere</location>
    </subcellularLocation>
    <subcellularLocation>
        <location evidence="1">Nucleus</location>
    </subcellularLocation>
</comment>
<gene>
    <name evidence="10" type="ORF">niasHS_010209</name>
</gene>
<sequence length="441" mass="49328">MPFLFPSIVNTNTAFNRINDKDANVRQKLDMMETALVVLTTNKCQLNFSAEKARSDIRRATDHHIFMLRERELKLFEEVDHIHQREQQLIEEQMEQLNQAIGTSKFVVEKMAAFADEKSLEELISVELDQKISLLDKLANSSRGTNIVFSGAFQQSVPLGQISVGFAGGSASHQSNANGGVSSVASDQRPHFENGSEMSFDQFVNSAPRGETSVNNGTDQGNNHLANCAANGVKKEILVPDATFMDKLRITIRNIIQESPPNSKWNTFSRIRQNLYFDIICQVVSVHVPIAGLSVTYLRVCDGTKADIEDGHSFYSGVSFRETHAVQSQLFPEEAITDEYKEFTYLIGCWDTFCTTAMGIEAGDIIKIFNAKMETRQDNVIHFSLHGHTPNSEGRYKRAIECVRKAKRRIGDEMAMNGGTESEGDGTGGKRTRQNEDLRIM</sequence>
<keyword evidence="6" id="KW-0238">DNA-binding</keyword>
<reference evidence="10 11" key="1">
    <citation type="submission" date="2024-10" db="EMBL/GenBank/DDBJ databases">
        <authorList>
            <person name="Kim D."/>
        </authorList>
    </citation>
    <scope>NUCLEOTIDE SEQUENCE [LARGE SCALE GENOMIC DNA]</scope>
    <source>
        <strain evidence="10">Taebaek</strain>
    </source>
</reference>
<accession>A0ABD2J4Z0</accession>
<keyword evidence="5" id="KW-0779">Telomere</keyword>
<dbReference type="GO" id="GO:0005634">
    <property type="term" value="C:nucleus"/>
    <property type="evidence" value="ECO:0007669"/>
    <property type="project" value="UniProtKB-SubCell"/>
</dbReference>
<feature type="domain" description="Protection of telomeres protein 1 ssDNA-binding" evidence="9">
    <location>
        <begin position="269"/>
        <end position="392"/>
    </location>
</feature>
<dbReference type="InterPro" id="IPR032042">
    <property type="entry name" value="POT1PC"/>
</dbReference>
<comment type="similarity">
    <text evidence="3">Belongs to the telombin family.</text>
</comment>
<keyword evidence="7" id="KW-0539">Nucleus</keyword>
<dbReference type="EMBL" id="JBICCN010000232">
    <property type="protein sequence ID" value="KAL3085140.1"/>
    <property type="molecule type" value="Genomic_DNA"/>
</dbReference>
<dbReference type="Gene3D" id="2.40.50.140">
    <property type="entry name" value="Nucleic acid-binding proteins"/>
    <property type="match status" value="1"/>
</dbReference>
<evidence type="ECO:0000256" key="5">
    <source>
        <dbReference type="ARBA" id="ARBA00022895"/>
    </source>
</evidence>
<evidence type="ECO:0000256" key="4">
    <source>
        <dbReference type="ARBA" id="ARBA00022454"/>
    </source>
</evidence>
<comment type="caution">
    <text evidence="10">The sequence shown here is derived from an EMBL/GenBank/DDBJ whole genome shotgun (WGS) entry which is preliminary data.</text>
</comment>